<reference evidence="1" key="1">
    <citation type="submission" date="2024-02" db="EMBL/GenBank/DDBJ databases">
        <title>Bacteria isolated from the canopy kelp, Nereocystis luetkeana.</title>
        <authorList>
            <person name="Pfister C.A."/>
            <person name="Younker I.T."/>
            <person name="Light S.H."/>
        </authorList>
    </citation>
    <scope>NUCLEOTIDE SEQUENCE</scope>
    <source>
        <strain evidence="1">TN.2.01</strain>
    </source>
</reference>
<comment type="caution">
    <text evidence="1">The sequence shown here is derived from an EMBL/GenBank/DDBJ whole genome shotgun (WGS) entry which is preliminary data.</text>
</comment>
<dbReference type="Proteomes" id="UP001374952">
    <property type="component" value="Unassembled WGS sequence"/>
</dbReference>
<organism evidence="1 2">
    <name type="scientific">Pseudoalteromonas undina</name>
    <dbReference type="NCBI Taxonomy" id="43660"/>
    <lineage>
        <taxon>Bacteria</taxon>
        <taxon>Pseudomonadati</taxon>
        <taxon>Pseudomonadota</taxon>
        <taxon>Gammaproteobacteria</taxon>
        <taxon>Alteromonadales</taxon>
        <taxon>Pseudoalteromonadaceae</taxon>
        <taxon>Pseudoalteromonas</taxon>
    </lineage>
</organism>
<evidence type="ECO:0000313" key="1">
    <source>
        <dbReference type="EMBL" id="MEL0606493.1"/>
    </source>
</evidence>
<gene>
    <name evidence="1" type="ORF">V6250_20275</name>
</gene>
<accession>A0ACC6R977</accession>
<evidence type="ECO:0000313" key="2">
    <source>
        <dbReference type="Proteomes" id="UP001374952"/>
    </source>
</evidence>
<dbReference type="EMBL" id="JBAKAX010000101">
    <property type="protein sequence ID" value="MEL0606493.1"/>
    <property type="molecule type" value="Genomic_DNA"/>
</dbReference>
<keyword evidence="2" id="KW-1185">Reference proteome</keyword>
<proteinExistence type="predicted"/>
<feature type="non-terminal residue" evidence="1">
    <location>
        <position position="47"/>
    </location>
</feature>
<sequence length="47" mass="4911">MAQTELKPGKPRIKTAEVACGEVSGLIGMVGAQTRGSFSITFDENLA</sequence>
<name>A0ACC6R977_9GAMM</name>
<protein>
    <submittedName>
        <fullName evidence="1">Chemotaxis protein CheX</fullName>
    </submittedName>
</protein>